<dbReference type="Pfam" id="PF01262">
    <property type="entry name" value="AlaDh_PNT_C"/>
    <property type="match status" value="1"/>
</dbReference>
<dbReference type="Pfam" id="PF05222">
    <property type="entry name" value="AlaDh_PNT_N"/>
    <property type="match status" value="1"/>
</dbReference>
<comment type="similarity">
    <text evidence="1">Belongs to the AlaDH/PNT family.</text>
</comment>
<dbReference type="PATRIC" id="fig|1189621.3.peg.2615"/>
<dbReference type="STRING" id="1189621.A3SI_12529"/>
<dbReference type="InterPro" id="IPR008141">
    <property type="entry name" value="Ala_DH"/>
</dbReference>
<dbReference type="Gene3D" id="3.40.50.720">
    <property type="entry name" value="NAD(P)-binding Rossmann-like Domain"/>
    <property type="match status" value="2"/>
</dbReference>
<sequence>MKQKISEQTIGILPQTEVQAVKKKGKELRVGIPRELGEGENRVVLTPEAIRLLSFNGIQVCVETDAGKSAHFSDRAYSEAGAKVVYSAKEALEQEIVLKVDPPTAEEIEHMKPGSTLISALQVGKQESGYFHALNQKRITGLSFEHLEDKVGGMPVVRAMSEIAGSSVMQIAAHYLSSAHKGKGVLLGGITGVPPTEVVIIGAGTVAEYAARTGLGLGASIKIFDNQLYKLRRIKQLLGQQVYTSTIDSVGLAQALREADVVIGALRAEKGRNKLVVTEEMVAEMRPGSVIIDVSIDQGGCIETSELTTHLNPTFEKYEVLHYGVPNIPSRVPQTASIALSNIFTPILLQMQDLGGAEEMIFNYRWFLKGIYTYRGSLTNAYLGRVFGLPHKELQLLLAARY</sequence>
<dbReference type="InterPro" id="IPR007698">
    <property type="entry name" value="AlaDH/PNT_NAD(H)-bd"/>
</dbReference>
<evidence type="ECO:0000256" key="1">
    <source>
        <dbReference type="ARBA" id="ARBA00005689"/>
    </source>
</evidence>
<dbReference type="SMART" id="SM01003">
    <property type="entry name" value="AlaDh_PNT_N"/>
    <property type="match status" value="1"/>
</dbReference>
<evidence type="ECO:0000256" key="2">
    <source>
        <dbReference type="ARBA" id="ARBA00012897"/>
    </source>
</evidence>
<dbReference type="PANTHER" id="PTHR42795">
    <property type="entry name" value="ALANINE DEHYDROGENASE"/>
    <property type="match status" value="1"/>
</dbReference>
<accession>I5C1H5</accession>
<dbReference type="RefSeq" id="WP_009055637.1">
    <property type="nucleotide sequence ID" value="NZ_AJYA01000028.1"/>
</dbReference>
<dbReference type="PANTHER" id="PTHR42795:SF1">
    <property type="entry name" value="ALANINE DEHYDROGENASE"/>
    <property type="match status" value="1"/>
</dbReference>
<dbReference type="GO" id="GO:0042853">
    <property type="term" value="P:L-alanine catabolic process"/>
    <property type="evidence" value="ECO:0007669"/>
    <property type="project" value="InterPro"/>
</dbReference>
<dbReference type="SMART" id="SM01002">
    <property type="entry name" value="AlaDh_PNT_C"/>
    <property type="match status" value="1"/>
</dbReference>
<evidence type="ECO:0000259" key="4">
    <source>
        <dbReference type="SMART" id="SM01002"/>
    </source>
</evidence>
<comment type="caution">
    <text evidence="6">The sequence shown here is derived from an EMBL/GenBank/DDBJ whole genome shotgun (WGS) entry which is preliminary data.</text>
</comment>
<evidence type="ECO:0000259" key="5">
    <source>
        <dbReference type="SMART" id="SM01003"/>
    </source>
</evidence>
<feature type="domain" description="Alanine dehydrogenase/pyridine nucleotide transhydrogenase NAD(H)-binding" evidence="4">
    <location>
        <begin position="176"/>
        <end position="324"/>
    </location>
</feature>
<dbReference type="GO" id="GO:0000286">
    <property type="term" value="F:alanine dehydrogenase activity"/>
    <property type="evidence" value="ECO:0007669"/>
    <property type="project" value="UniProtKB-EC"/>
</dbReference>
<dbReference type="AlphaFoldDB" id="I5C1H5"/>
<dbReference type="OrthoDB" id="9804592at2"/>
<feature type="domain" description="Alanine dehydrogenase/pyridine nucleotide transhydrogenase N-terminal" evidence="5">
    <location>
        <begin position="31"/>
        <end position="164"/>
    </location>
</feature>
<dbReference type="EMBL" id="AJYA01000028">
    <property type="protein sequence ID" value="EIM75677.1"/>
    <property type="molecule type" value="Genomic_DNA"/>
</dbReference>
<protein>
    <recommendedName>
        <fullName evidence="2">alanine dehydrogenase</fullName>
        <ecNumber evidence="2">1.4.1.1</ecNumber>
    </recommendedName>
</protein>
<dbReference type="GO" id="GO:0005886">
    <property type="term" value="C:plasma membrane"/>
    <property type="evidence" value="ECO:0007669"/>
    <property type="project" value="TreeGrafter"/>
</dbReference>
<proteinExistence type="inferred from homology"/>
<dbReference type="CDD" id="cd05305">
    <property type="entry name" value="L-AlaDH"/>
    <property type="match status" value="1"/>
</dbReference>
<evidence type="ECO:0000313" key="7">
    <source>
        <dbReference type="Proteomes" id="UP000005551"/>
    </source>
</evidence>
<keyword evidence="7" id="KW-1185">Reference proteome</keyword>
<name>I5C1H5_9BACT</name>
<dbReference type="SUPFAM" id="SSF51735">
    <property type="entry name" value="NAD(P)-binding Rossmann-fold domains"/>
    <property type="match status" value="1"/>
</dbReference>
<evidence type="ECO:0000256" key="3">
    <source>
        <dbReference type="ARBA" id="ARBA00023002"/>
    </source>
</evidence>
<dbReference type="SUPFAM" id="SSF52283">
    <property type="entry name" value="Formate/glycerate dehydrogenase catalytic domain-like"/>
    <property type="match status" value="1"/>
</dbReference>
<organism evidence="6 7">
    <name type="scientific">Nitritalea halalkaliphila LW7</name>
    <dbReference type="NCBI Taxonomy" id="1189621"/>
    <lineage>
        <taxon>Bacteria</taxon>
        <taxon>Pseudomonadati</taxon>
        <taxon>Bacteroidota</taxon>
        <taxon>Cytophagia</taxon>
        <taxon>Cytophagales</taxon>
        <taxon>Cyclobacteriaceae</taxon>
        <taxon>Nitritalea</taxon>
    </lineage>
</organism>
<keyword evidence="3" id="KW-0560">Oxidoreductase</keyword>
<evidence type="ECO:0000313" key="6">
    <source>
        <dbReference type="EMBL" id="EIM75677.1"/>
    </source>
</evidence>
<dbReference type="Proteomes" id="UP000005551">
    <property type="component" value="Unassembled WGS sequence"/>
</dbReference>
<reference evidence="6 7" key="1">
    <citation type="submission" date="2012-05" db="EMBL/GenBank/DDBJ databases">
        <title>Genome sequence of Nitritalea halalkaliphila LW7.</title>
        <authorList>
            <person name="Jangir P.K."/>
            <person name="Singh A."/>
            <person name="Shivaji S."/>
            <person name="Sharma R."/>
        </authorList>
    </citation>
    <scope>NUCLEOTIDE SEQUENCE [LARGE SCALE GENOMIC DNA]</scope>
    <source>
        <strain evidence="6 7">LW7</strain>
    </source>
</reference>
<gene>
    <name evidence="6" type="ORF">A3SI_12529</name>
</gene>
<dbReference type="InterPro" id="IPR007886">
    <property type="entry name" value="AlaDH/PNT_N"/>
</dbReference>
<dbReference type="InterPro" id="IPR036291">
    <property type="entry name" value="NAD(P)-bd_dom_sf"/>
</dbReference>
<dbReference type="EC" id="1.4.1.1" evidence="2"/>